<accession>A0ABQ8G575</accession>
<feature type="transmembrane region" description="Helical" evidence="2">
    <location>
        <begin position="170"/>
        <end position="190"/>
    </location>
</feature>
<evidence type="ECO:0000256" key="2">
    <source>
        <dbReference type="SAM" id="Phobius"/>
    </source>
</evidence>
<dbReference type="Proteomes" id="UP000774617">
    <property type="component" value="Unassembled WGS sequence"/>
</dbReference>
<proteinExistence type="predicted"/>
<feature type="transmembrane region" description="Helical" evidence="2">
    <location>
        <begin position="128"/>
        <end position="150"/>
    </location>
</feature>
<evidence type="ECO:0000313" key="3">
    <source>
        <dbReference type="EMBL" id="KAH7044652.1"/>
    </source>
</evidence>
<comment type="caution">
    <text evidence="3">The sequence shown here is derived from an EMBL/GenBank/DDBJ whole genome shotgun (WGS) entry which is preliminary data.</text>
</comment>
<dbReference type="PANTHER" id="PTHR35394:SF5">
    <property type="entry name" value="DUF3176 DOMAIN-CONTAINING PROTEIN"/>
    <property type="match status" value="1"/>
</dbReference>
<keyword evidence="2" id="KW-1133">Transmembrane helix</keyword>
<keyword evidence="2" id="KW-0812">Transmembrane</keyword>
<protein>
    <submittedName>
        <fullName evidence="3">Uncharacterized protein</fullName>
    </submittedName>
</protein>
<keyword evidence="4" id="KW-1185">Reference proteome</keyword>
<sequence>MAFRSTRNTSCTSLDGRDCPDFSPILARCGSVSPNNNTRSDIGVELASPAATLPFLAEENDPEYSPQNKFTEQEQRCPNRRIAQLLGSVDGQHSPDESLIMDEDGASHEGSKQKRNWKSGFNKALRGWWLWEISGAVLSIGCMAVIVIILPYIHNQPLQSWRFMVAPNTMISTFVTISKTSMQLAVAAGIGQPKWRHFRHGRRPIPRIGSLRRRQPRPLGRGGIYNLLSFSK</sequence>
<feature type="region of interest" description="Disordered" evidence="1">
    <location>
        <begin position="91"/>
        <end position="115"/>
    </location>
</feature>
<organism evidence="3 4">
    <name type="scientific">Macrophomina phaseolina</name>
    <dbReference type="NCBI Taxonomy" id="35725"/>
    <lineage>
        <taxon>Eukaryota</taxon>
        <taxon>Fungi</taxon>
        <taxon>Dikarya</taxon>
        <taxon>Ascomycota</taxon>
        <taxon>Pezizomycotina</taxon>
        <taxon>Dothideomycetes</taxon>
        <taxon>Dothideomycetes incertae sedis</taxon>
        <taxon>Botryosphaeriales</taxon>
        <taxon>Botryosphaeriaceae</taxon>
        <taxon>Macrophomina</taxon>
    </lineage>
</organism>
<dbReference type="Pfam" id="PF11374">
    <property type="entry name" value="DUF3176"/>
    <property type="match status" value="1"/>
</dbReference>
<gene>
    <name evidence="3" type="ORF">B0J12DRAFT_701617</name>
</gene>
<evidence type="ECO:0000256" key="1">
    <source>
        <dbReference type="SAM" id="MobiDB-lite"/>
    </source>
</evidence>
<reference evidence="3 4" key="1">
    <citation type="journal article" date="2021" name="Nat. Commun.">
        <title>Genetic determinants of endophytism in the Arabidopsis root mycobiome.</title>
        <authorList>
            <person name="Mesny F."/>
            <person name="Miyauchi S."/>
            <person name="Thiergart T."/>
            <person name="Pickel B."/>
            <person name="Atanasova L."/>
            <person name="Karlsson M."/>
            <person name="Huettel B."/>
            <person name="Barry K.W."/>
            <person name="Haridas S."/>
            <person name="Chen C."/>
            <person name="Bauer D."/>
            <person name="Andreopoulos W."/>
            <person name="Pangilinan J."/>
            <person name="LaButti K."/>
            <person name="Riley R."/>
            <person name="Lipzen A."/>
            <person name="Clum A."/>
            <person name="Drula E."/>
            <person name="Henrissat B."/>
            <person name="Kohler A."/>
            <person name="Grigoriev I.V."/>
            <person name="Martin F.M."/>
            <person name="Hacquard S."/>
        </authorList>
    </citation>
    <scope>NUCLEOTIDE SEQUENCE [LARGE SCALE GENOMIC DNA]</scope>
    <source>
        <strain evidence="3 4">MPI-SDFR-AT-0080</strain>
    </source>
</reference>
<name>A0ABQ8G575_9PEZI</name>
<dbReference type="EMBL" id="JAGTJR010000020">
    <property type="protein sequence ID" value="KAH7044652.1"/>
    <property type="molecule type" value="Genomic_DNA"/>
</dbReference>
<keyword evidence="2" id="KW-0472">Membrane</keyword>
<dbReference type="PANTHER" id="PTHR35394">
    <property type="entry name" value="DUF3176 DOMAIN-CONTAINING PROTEIN"/>
    <property type="match status" value="1"/>
</dbReference>
<evidence type="ECO:0000313" key="4">
    <source>
        <dbReference type="Proteomes" id="UP000774617"/>
    </source>
</evidence>
<dbReference type="InterPro" id="IPR021514">
    <property type="entry name" value="DUF3176"/>
</dbReference>